<evidence type="ECO:0000256" key="7">
    <source>
        <dbReference type="RuleBase" id="RU004005"/>
    </source>
</evidence>
<dbReference type="PANTHER" id="PTHR13501:SF8">
    <property type="entry name" value="LARGE RIBOSOMAL SUBUNIT PROTEIN UL22M"/>
    <property type="match status" value="1"/>
</dbReference>
<dbReference type="Gene3D" id="3.90.470.10">
    <property type="entry name" value="Ribosomal protein L22/L17"/>
    <property type="match status" value="1"/>
</dbReference>
<keyword evidence="6 7" id="KW-0687">Ribonucleoprotein</keyword>
<dbReference type="InterPro" id="IPR036394">
    <property type="entry name" value="Ribosomal_uL22_sf"/>
</dbReference>
<dbReference type="Pfam" id="PF00237">
    <property type="entry name" value="Ribosomal_L22"/>
    <property type="match status" value="1"/>
</dbReference>
<evidence type="ECO:0000256" key="6">
    <source>
        <dbReference type="ARBA" id="ARBA00023274"/>
    </source>
</evidence>
<dbReference type="GO" id="GO:0019843">
    <property type="term" value="F:rRNA binding"/>
    <property type="evidence" value="ECO:0007669"/>
    <property type="project" value="UniProtKB-KW"/>
</dbReference>
<reference evidence="9" key="1">
    <citation type="submission" date="2014-03" db="EMBL/GenBank/DDBJ databases">
        <title>Metagenomic reconstruction of the complete chloroplast and mitochondrial genomes of a novel unicellular red alga from the Cyanidiaceae family.</title>
        <authorList>
            <person name="Servin-Garciduenas L.E."/>
            <person name="Martinez-Romero E."/>
        </authorList>
    </citation>
    <scope>NUCLEOTIDE SEQUENCE</scope>
    <source>
        <strain evidence="9">MX-AZ01</strain>
    </source>
</reference>
<proteinExistence type="inferred from homology"/>
<evidence type="ECO:0000256" key="2">
    <source>
        <dbReference type="ARBA" id="ARBA00009451"/>
    </source>
</evidence>
<dbReference type="InterPro" id="IPR047867">
    <property type="entry name" value="Ribosomal_uL22_bac/org-type"/>
</dbReference>
<dbReference type="GO" id="GO:0009507">
    <property type="term" value="C:chloroplast"/>
    <property type="evidence" value="ECO:0007669"/>
    <property type="project" value="UniProtKB-SubCell"/>
</dbReference>
<dbReference type="NCBIfam" id="TIGR01044">
    <property type="entry name" value="rplV_bact"/>
    <property type="match status" value="1"/>
</dbReference>
<dbReference type="EMBL" id="KJ569775">
    <property type="protein sequence ID" value="AIA61208.1"/>
    <property type="molecule type" value="Genomic_DNA"/>
</dbReference>
<keyword evidence="4" id="KW-0694">RNA-binding</keyword>
<evidence type="ECO:0000256" key="4">
    <source>
        <dbReference type="ARBA" id="ARBA00022884"/>
    </source>
</evidence>
<evidence type="ECO:0000256" key="5">
    <source>
        <dbReference type="ARBA" id="ARBA00022980"/>
    </source>
</evidence>
<comment type="subcellular location">
    <subcellularLocation>
        <location evidence="8">Plastid</location>
        <location evidence="8">Chloroplast</location>
    </subcellularLocation>
</comment>
<dbReference type="InterPro" id="IPR005727">
    <property type="entry name" value="Ribosomal_uL22_bac/chlpt-type"/>
</dbReference>
<evidence type="ECO:0000256" key="3">
    <source>
        <dbReference type="ARBA" id="ARBA00022730"/>
    </source>
</evidence>
<name>A0A060A957_9RHOD</name>
<keyword evidence="3" id="KW-0699">rRNA-binding</keyword>
<dbReference type="GO" id="GO:0006412">
    <property type="term" value="P:translation"/>
    <property type="evidence" value="ECO:0007669"/>
    <property type="project" value="InterPro"/>
</dbReference>
<keyword evidence="9" id="KW-0150">Chloroplast</keyword>
<keyword evidence="9" id="KW-0934">Plastid</keyword>
<dbReference type="GO" id="GO:0003735">
    <property type="term" value="F:structural constituent of ribosome"/>
    <property type="evidence" value="ECO:0007669"/>
    <property type="project" value="InterPro"/>
</dbReference>
<accession>A0A060A957</accession>
<dbReference type="InterPro" id="IPR001063">
    <property type="entry name" value="Ribosomal_uL22"/>
</dbReference>
<comment type="similarity">
    <text evidence="2 7">Belongs to the universal ribosomal protein uL22 family.</text>
</comment>
<dbReference type="GO" id="GO:0022625">
    <property type="term" value="C:cytosolic large ribosomal subunit"/>
    <property type="evidence" value="ECO:0007669"/>
    <property type="project" value="TreeGrafter"/>
</dbReference>
<evidence type="ECO:0000256" key="1">
    <source>
        <dbReference type="ARBA" id="ARBA00003611"/>
    </source>
</evidence>
<protein>
    <recommendedName>
        <fullName evidence="8">50S ribosomal protein L22, chloroplastic</fullName>
    </recommendedName>
</protein>
<dbReference type="SUPFAM" id="SSF54843">
    <property type="entry name" value="Ribosomal protein L22"/>
    <property type="match status" value="1"/>
</dbReference>
<geneLocation type="chloroplast" evidence="9"/>
<evidence type="ECO:0000256" key="8">
    <source>
        <dbReference type="RuleBase" id="RU004009"/>
    </source>
</evidence>
<comment type="function">
    <text evidence="1 8">This protein binds specifically to 23S rRNA.</text>
</comment>
<dbReference type="AlphaFoldDB" id="A0A060A957"/>
<dbReference type="PANTHER" id="PTHR13501">
    <property type="entry name" value="CHLOROPLAST 50S RIBOSOMAL PROTEIN L22-RELATED"/>
    <property type="match status" value="1"/>
</dbReference>
<dbReference type="CDD" id="cd00336">
    <property type="entry name" value="Ribosomal_L22"/>
    <property type="match status" value="1"/>
</dbReference>
<sequence>MKTQKFQARFIRMSPTKVRRVVRLLDGMSYEKASQVVRFLPYRASKCIEKLLKSANAEAKQQVHLVVDQAPTLKRMRPRAQSRAYPIRKRCCHITLQLS</sequence>
<keyword evidence="5 7" id="KW-0689">Ribosomal protein</keyword>
<evidence type="ECO:0000313" key="9">
    <source>
        <dbReference type="EMBL" id="AIA61208.1"/>
    </source>
</evidence>
<gene>
    <name evidence="9" type="primary">rpl22</name>
</gene>
<organism evidence="9">
    <name type="scientific">Cyanidiaceae sp. MX-AZ01</name>
    <dbReference type="NCBI Taxonomy" id="1503164"/>
    <lineage>
        <taxon>Eukaryota</taxon>
        <taxon>Rhodophyta</taxon>
        <taxon>Bangiophyceae</taxon>
        <taxon>Cyanidiales</taxon>
        <taxon>Cyanidiaceae</taxon>
    </lineage>
</organism>
<comment type="function">
    <text evidence="8">The globular domain of the protein is located near the polypeptide exit tunnel on the outside of the subunit, while an extended beta-hairpin is found that lines the wall of the exit tunnel in the center of the 70S ribosome.</text>
</comment>